<evidence type="ECO:0000256" key="4">
    <source>
        <dbReference type="ARBA" id="ARBA00023284"/>
    </source>
</evidence>
<feature type="domain" description="Thioredoxin" evidence="5">
    <location>
        <begin position="343"/>
        <end position="505"/>
    </location>
</feature>
<reference evidence="6 7" key="1">
    <citation type="submission" date="2016-10" db="EMBL/GenBank/DDBJ databases">
        <authorList>
            <person name="de Groot N.N."/>
        </authorList>
    </citation>
    <scope>NUCLEOTIDE SEQUENCE [LARGE SCALE GENOMIC DNA]</scope>
    <source>
        <strain evidence="6 7">47C3B</strain>
    </source>
</reference>
<dbReference type="GO" id="GO:0030313">
    <property type="term" value="C:cell envelope"/>
    <property type="evidence" value="ECO:0007669"/>
    <property type="project" value="UniProtKB-SubCell"/>
</dbReference>
<dbReference type="InterPro" id="IPR017937">
    <property type="entry name" value="Thioredoxin_CS"/>
</dbReference>
<dbReference type="Proteomes" id="UP000199072">
    <property type="component" value="Unassembled WGS sequence"/>
</dbReference>
<evidence type="ECO:0000313" key="7">
    <source>
        <dbReference type="Proteomes" id="UP000199072"/>
    </source>
</evidence>
<dbReference type="Pfam" id="PF00578">
    <property type="entry name" value="AhpC-TSA"/>
    <property type="match status" value="1"/>
</dbReference>
<dbReference type="GO" id="GO:0016853">
    <property type="term" value="F:isomerase activity"/>
    <property type="evidence" value="ECO:0007669"/>
    <property type="project" value="UniProtKB-KW"/>
</dbReference>
<dbReference type="EMBL" id="FNAI01000032">
    <property type="protein sequence ID" value="SDF79570.1"/>
    <property type="molecule type" value="Genomic_DNA"/>
</dbReference>
<protein>
    <submittedName>
        <fullName evidence="6">Thiol-disulfide isomerase or thioredoxin</fullName>
    </submittedName>
</protein>
<dbReference type="InterPro" id="IPR000866">
    <property type="entry name" value="AhpC/TSA"/>
</dbReference>
<dbReference type="PROSITE" id="PS51352">
    <property type="entry name" value="THIOREDOXIN_2"/>
    <property type="match status" value="1"/>
</dbReference>
<dbReference type="STRING" id="1391627.SAMN05216464_1322"/>
<keyword evidence="3" id="KW-1015">Disulfide bond</keyword>
<dbReference type="GO" id="GO:0016209">
    <property type="term" value="F:antioxidant activity"/>
    <property type="evidence" value="ECO:0007669"/>
    <property type="project" value="InterPro"/>
</dbReference>
<dbReference type="InterPro" id="IPR013766">
    <property type="entry name" value="Thioredoxin_domain"/>
</dbReference>
<dbReference type="OrthoDB" id="9815205at2"/>
<dbReference type="InterPro" id="IPR050553">
    <property type="entry name" value="Thioredoxin_ResA/DsbE_sf"/>
</dbReference>
<dbReference type="GO" id="GO:0017004">
    <property type="term" value="P:cytochrome complex assembly"/>
    <property type="evidence" value="ECO:0007669"/>
    <property type="project" value="UniProtKB-KW"/>
</dbReference>
<dbReference type="PANTHER" id="PTHR42852">
    <property type="entry name" value="THIOL:DISULFIDE INTERCHANGE PROTEIN DSBE"/>
    <property type="match status" value="1"/>
</dbReference>
<dbReference type="GO" id="GO:0016491">
    <property type="term" value="F:oxidoreductase activity"/>
    <property type="evidence" value="ECO:0007669"/>
    <property type="project" value="InterPro"/>
</dbReference>
<evidence type="ECO:0000313" key="6">
    <source>
        <dbReference type="EMBL" id="SDF79570.1"/>
    </source>
</evidence>
<comment type="subcellular location">
    <subcellularLocation>
        <location evidence="1">Cell envelope</location>
    </subcellularLocation>
</comment>
<organism evidence="6 7">
    <name type="scientific">Mucilaginibacter pineti</name>
    <dbReference type="NCBI Taxonomy" id="1391627"/>
    <lineage>
        <taxon>Bacteria</taxon>
        <taxon>Pseudomonadati</taxon>
        <taxon>Bacteroidota</taxon>
        <taxon>Sphingobacteriia</taxon>
        <taxon>Sphingobacteriales</taxon>
        <taxon>Sphingobacteriaceae</taxon>
        <taxon>Mucilaginibacter</taxon>
    </lineage>
</organism>
<accession>A0A1G7P2B4</accession>
<dbReference type="InterPro" id="IPR036249">
    <property type="entry name" value="Thioredoxin-like_sf"/>
</dbReference>
<dbReference type="RefSeq" id="WP_091157804.1">
    <property type="nucleotide sequence ID" value="NZ_FNAI01000032.1"/>
</dbReference>
<evidence type="ECO:0000256" key="2">
    <source>
        <dbReference type="ARBA" id="ARBA00022748"/>
    </source>
</evidence>
<dbReference type="CDD" id="cd02966">
    <property type="entry name" value="TlpA_like_family"/>
    <property type="match status" value="1"/>
</dbReference>
<sequence length="505" mass="58001">MKKSNLLILTAFLVAITVQTYGQRKAIPKERLPIKTRIIGRFHTQKIVDTIEFNFLGETSLWNTLKIDSTIHVIAKKGYFELELPKLRHPMHFAMKIPNQSDNNQRPPFLYLDKYIIEPGDNIQITVDSNQLVFSGQGSGKYNFLYKLTEVDLPHKYVEFNNLQLTESPSKWLDNRDSLLTYAERKLELNKNSMSKSCYDQLQADIIAENRIAVYRNFMSQFQTGDSVLNLEIRKLYQNRLFKQKAVTTLSANHSSGLNVAYLFYKMLADYRYSMPVYSASDKEFFPNIVNSYTGLLREKMVMQWLYVKSFFGETSEKNLDDALSVLNKPEYLTLISELKLAYGVGQPILNFQFKDKSGAIVKLSDFENKIVLVDCWFTGCGACVYTSEELRKVEDSLASRNDVIFVSLSIDKDKEVWLHSISWEKTPVQNFPFAGQYKGSKNRINLYTGGKGDEDPFIRRYVAGGYPTLLLIDKKGKMISKNPPKPWPGTDGAKLLVKLILKEI</sequence>
<dbReference type="PROSITE" id="PS00194">
    <property type="entry name" value="THIOREDOXIN_1"/>
    <property type="match status" value="1"/>
</dbReference>
<proteinExistence type="predicted"/>
<dbReference type="Gene3D" id="3.40.30.10">
    <property type="entry name" value="Glutaredoxin"/>
    <property type="match status" value="1"/>
</dbReference>
<keyword evidence="4" id="KW-0676">Redox-active center</keyword>
<keyword evidence="6" id="KW-0413">Isomerase</keyword>
<keyword evidence="7" id="KW-1185">Reference proteome</keyword>
<keyword evidence="2" id="KW-0201">Cytochrome c-type biogenesis</keyword>
<dbReference type="AlphaFoldDB" id="A0A1G7P2B4"/>
<evidence type="ECO:0000256" key="3">
    <source>
        <dbReference type="ARBA" id="ARBA00023157"/>
    </source>
</evidence>
<gene>
    <name evidence="6" type="ORF">SAMN05216464_1322</name>
</gene>
<dbReference type="SUPFAM" id="SSF52833">
    <property type="entry name" value="Thioredoxin-like"/>
    <property type="match status" value="1"/>
</dbReference>
<dbReference type="PANTHER" id="PTHR42852:SF6">
    <property type="entry name" value="THIOL:DISULFIDE INTERCHANGE PROTEIN DSBE"/>
    <property type="match status" value="1"/>
</dbReference>
<name>A0A1G7P2B4_9SPHI</name>
<evidence type="ECO:0000256" key="1">
    <source>
        <dbReference type="ARBA" id="ARBA00004196"/>
    </source>
</evidence>
<evidence type="ECO:0000259" key="5">
    <source>
        <dbReference type="PROSITE" id="PS51352"/>
    </source>
</evidence>